<organism evidence="1 2">
    <name type="scientific">Amphibacillus indicireducens</name>
    <dbReference type="NCBI Taxonomy" id="1076330"/>
    <lineage>
        <taxon>Bacteria</taxon>
        <taxon>Bacillati</taxon>
        <taxon>Bacillota</taxon>
        <taxon>Bacilli</taxon>
        <taxon>Bacillales</taxon>
        <taxon>Bacillaceae</taxon>
        <taxon>Amphibacillus</taxon>
    </lineage>
</organism>
<proteinExistence type="predicted"/>
<dbReference type="EMBL" id="BAABDL010000065">
    <property type="protein sequence ID" value="GAA4067456.1"/>
    <property type="molecule type" value="Genomic_DNA"/>
</dbReference>
<gene>
    <name evidence="1" type="ORF">GCM10022410_11980</name>
</gene>
<comment type="caution">
    <text evidence="1">The sequence shown here is derived from an EMBL/GenBank/DDBJ whole genome shotgun (WGS) entry which is preliminary data.</text>
</comment>
<sequence length="49" mass="6367">MKRLKRKLNQMKEIMQFRMSRRVNNHYVIERRLASFYHDRQVQRIRQIY</sequence>
<protein>
    <submittedName>
        <fullName evidence="1">Uncharacterized protein</fullName>
    </submittedName>
</protein>
<dbReference type="RefSeq" id="WP_344911322.1">
    <property type="nucleotide sequence ID" value="NZ_BAABDL010000065.1"/>
</dbReference>
<name>A0ABP7VJZ3_9BACI</name>
<evidence type="ECO:0000313" key="2">
    <source>
        <dbReference type="Proteomes" id="UP001501734"/>
    </source>
</evidence>
<keyword evidence="2" id="KW-1185">Reference proteome</keyword>
<reference evidence="2" key="1">
    <citation type="journal article" date="2019" name="Int. J. Syst. Evol. Microbiol.">
        <title>The Global Catalogue of Microorganisms (GCM) 10K type strain sequencing project: providing services to taxonomists for standard genome sequencing and annotation.</title>
        <authorList>
            <consortium name="The Broad Institute Genomics Platform"/>
            <consortium name="The Broad Institute Genome Sequencing Center for Infectious Disease"/>
            <person name="Wu L."/>
            <person name="Ma J."/>
        </authorList>
    </citation>
    <scope>NUCLEOTIDE SEQUENCE [LARGE SCALE GENOMIC DNA]</scope>
    <source>
        <strain evidence="2">JCM 17250</strain>
    </source>
</reference>
<dbReference type="Proteomes" id="UP001501734">
    <property type="component" value="Unassembled WGS sequence"/>
</dbReference>
<evidence type="ECO:0000313" key="1">
    <source>
        <dbReference type="EMBL" id="GAA4067456.1"/>
    </source>
</evidence>
<accession>A0ABP7VJZ3</accession>